<sequence>MTESVLARTPLRKNKAAALPFMPRVWSGISLDTYDWTLVSSHLFAHHVGSKANRNDGKIFAYIHTPARYIWTPELDKRGQSMATRLVSPFFKRLDQRKAAEGTTFAANSVFIRERIQATWQQEAVVIYPPVAVRRLQSEESWKNVLSDSDSEIFARLPREYVLGASRFVSYKQLENVISAGESTGIPVVLAGAGPEEEFLREVAARASVPVHFVLSPTDALLYALIQNAQVFVFPPIEDFGIMPVEAMALGTPVIVNSVGGAAESVNALDGGTAVESFQGAEIAAAVGTAIAKNMTQAKQKAEMFSEESFSRNLRKWMFA</sequence>
<reference evidence="4" key="1">
    <citation type="journal article" date="2019" name="Int. J. Syst. Evol. Microbiol.">
        <title>The Global Catalogue of Microorganisms (GCM) 10K type strain sequencing project: providing services to taxonomists for standard genome sequencing and annotation.</title>
        <authorList>
            <consortium name="The Broad Institute Genomics Platform"/>
            <consortium name="The Broad Institute Genome Sequencing Center for Infectious Disease"/>
            <person name="Wu L."/>
            <person name="Ma J."/>
        </authorList>
    </citation>
    <scope>NUCLEOTIDE SEQUENCE [LARGE SCALE GENOMIC DNA]</scope>
    <source>
        <strain evidence="4">CGMCC 1.3601</strain>
    </source>
</reference>
<evidence type="ECO:0000256" key="1">
    <source>
        <dbReference type="ARBA" id="ARBA00022679"/>
    </source>
</evidence>
<accession>A0ABQ2CAV7</accession>
<feature type="domain" description="Glycosyl transferase family 1" evidence="2">
    <location>
        <begin position="158"/>
        <end position="300"/>
    </location>
</feature>
<dbReference type="PANTHER" id="PTHR45918">
    <property type="entry name" value="ALPHA-1,3/1,6-MANNOSYLTRANSFERASE ALG2"/>
    <property type="match status" value="1"/>
</dbReference>
<name>A0ABQ2CAV7_9MICC</name>
<keyword evidence="4" id="KW-1185">Reference proteome</keyword>
<dbReference type="PANTHER" id="PTHR45918:SF2">
    <property type="entry name" value="ALPHA-1,3_1,6-MANNOSYLTRANSFERASE ALG2"/>
    <property type="match status" value="1"/>
</dbReference>
<evidence type="ECO:0000259" key="2">
    <source>
        <dbReference type="Pfam" id="PF00534"/>
    </source>
</evidence>
<protein>
    <submittedName>
        <fullName evidence="3">Glycosyl transferase</fullName>
    </submittedName>
</protein>
<organism evidence="3 4">
    <name type="scientific">Pseudarthrobacter scleromae</name>
    <dbReference type="NCBI Taxonomy" id="158897"/>
    <lineage>
        <taxon>Bacteria</taxon>
        <taxon>Bacillati</taxon>
        <taxon>Actinomycetota</taxon>
        <taxon>Actinomycetes</taxon>
        <taxon>Micrococcales</taxon>
        <taxon>Micrococcaceae</taxon>
        <taxon>Pseudarthrobacter</taxon>
    </lineage>
</organism>
<proteinExistence type="predicted"/>
<gene>
    <name evidence="3" type="ORF">GCM10007175_02540</name>
</gene>
<dbReference type="Gene3D" id="3.40.50.2000">
    <property type="entry name" value="Glycogen Phosphorylase B"/>
    <property type="match status" value="2"/>
</dbReference>
<dbReference type="EMBL" id="BMKV01000001">
    <property type="protein sequence ID" value="GGI69333.1"/>
    <property type="molecule type" value="Genomic_DNA"/>
</dbReference>
<dbReference type="Proteomes" id="UP000658754">
    <property type="component" value="Unassembled WGS sequence"/>
</dbReference>
<dbReference type="InterPro" id="IPR027054">
    <property type="entry name" value="ALG2"/>
</dbReference>
<evidence type="ECO:0000313" key="3">
    <source>
        <dbReference type="EMBL" id="GGI69333.1"/>
    </source>
</evidence>
<dbReference type="Pfam" id="PF00534">
    <property type="entry name" value="Glycos_transf_1"/>
    <property type="match status" value="1"/>
</dbReference>
<keyword evidence="1 3" id="KW-0808">Transferase</keyword>
<dbReference type="InterPro" id="IPR001296">
    <property type="entry name" value="Glyco_trans_1"/>
</dbReference>
<dbReference type="GO" id="GO:0016740">
    <property type="term" value="F:transferase activity"/>
    <property type="evidence" value="ECO:0007669"/>
    <property type="project" value="UniProtKB-KW"/>
</dbReference>
<comment type="caution">
    <text evidence="3">The sequence shown here is derived from an EMBL/GenBank/DDBJ whole genome shotgun (WGS) entry which is preliminary data.</text>
</comment>
<dbReference type="SUPFAM" id="SSF53756">
    <property type="entry name" value="UDP-Glycosyltransferase/glycogen phosphorylase"/>
    <property type="match status" value="1"/>
</dbReference>
<evidence type="ECO:0000313" key="4">
    <source>
        <dbReference type="Proteomes" id="UP000658754"/>
    </source>
</evidence>